<dbReference type="Pfam" id="PF23411">
    <property type="entry name" value="Beta-prop_Vps41"/>
    <property type="match status" value="1"/>
</dbReference>
<feature type="domain" description="RING-type" evidence="11">
    <location>
        <begin position="818"/>
        <end position="863"/>
    </location>
</feature>
<gene>
    <name evidence="12" type="ORF">g.8207</name>
</gene>
<dbReference type="SMART" id="SM00299">
    <property type="entry name" value="CLH"/>
    <property type="match status" value="1"/>
</dbReference>
<dbReference type="GO" id="GO:0008270">
    <property type="term" value="F:zinc ion binding"/>
    <property type="evidence" value="ECO:0007669"/>
    <property type="project" value="UniProtKB-KW"/>
</dbReference>
<dbReference type="GO" id="GO:0006623">
    <property type="term" value="P:protein targeting to vacuole"/>
    <property type="evidence" value="ECO:0007669"/>
    <property type="project" value="InterPro"/>
</dbReference>
<evidence type="ECO:0000256" key="8">
    <source>
        <dbReference type="PROSITE-ProRule" id="PRU00221"/>
    </source>
</evidence>
<keyword evidence="5" id="KW-0653">Protein transport</keyword>
<keyword evidence="4" id="KW-0862">Zinc</keyword>
<dbReference type="GO" id="GO:0016236">
    <property type="term" value="P:macroautophagy"/>
    <property type="evidence" value="ECO:0007669"/>
    <property type="project" value="TreeGrafter"/>
</dbReference>
<dbReference type="InterPro" id="IPR036322">
    <property type="entry name" value="WD40_repeat_dom_sf"/>
</dbReference>
<evidence type="ECO:0000313" key="12">
    <source>
        <dbReference type="EMBL" id="JAS15621.1"/>
    </source>
</evidence>
<evidence type="ECO:0000259" key="11">
    <source>
        <dbReference type="PROSITE" id="PS50089"/>
    </source>
</evidence>
<keyword evidence="8" id="KW-0853">WD repeat</keyword>
<feature type="repeat" description="CHCR" evidence="9">
    <location>
        <begin position="582"/>
        <end position="739"/>
    </location>
</feature>
<dbReference type="GO" id="GO:0009267">
    <property type="term" value="P:cellular response to starvation"/>
    <property type="evidence" value="ECO:0007669"/>
    <property type="project" value="TreeGrafter"/>
</dbReference>
<dbReference type="GO" id="GO:0005764">
    <property type="term" value="C:lysosome"/>
    <property type="evidence" value="ECO:0007669"/>
    <property type="project" value="UniProtKB-SubCell"/>
</dbReference>
<feature type="compositionally biased region" description="Basic and acidic residues" evidence="10">
    <location>
        <begin position="1"/>
        <end position="13"/>
    </location>
</feature>
<dbReference type="GO" id="GO:0030897">
    <property type="term" value="C:HOPS complex"/>
    <property type="evidence" value="ECO:0007669"/>
    <property type="project" value="TreeGrafter"/>
</dbReference>
<dbReference type="Gene3D" id="2.130.10.10">
    <property type="entry name" value="YVTN repeat-like/Quinoprotein amine dehydrogenase"/>
    <property type="match status" value="1"/>
</dbReference>
<dbReference type="GO" id="GO:0034058">
    <property type="term" value="P:endosomal vesicle fusion"/>
    <property type="evidence" value="ECO:0007669"/>
    <property type="project" value="TreeGrafter"/>
</dbReference>
<dbReference type="InterPro" id="IPR001841">
    <property type="entry name" value="Znf_RING"/>
</dbReference>
<evidence type="ECO:0000256" key="4">
    <source>
        <dbReference type="ARBA" id="ARBA00022833"/>
    </source>
</evidence>
<dbReference type="SUPFAM" id="SSF50978">
    <property type="entry name" value="WD40 repeat-like"/>
    <property type="match status" value="1"/>
</dbReference>
<dbReference type="EMBL" id="GEDC01021677">
    <property type="protein sequence ID" value="JAS15621.1"/>
    <property type="molecule type" value="Transcribed_RNA"/>
</dbReference>
<keyword evidence="3 7" id="KW-0863">Zinc-finger</keyword>
<evidence type="ECO:0000256" key="6">
    <source>
        <dbReference type="ARBA" id="ARBA00023228"/>
    </source>
</evidence>
<dbReference type="PROSITE" id="PS50082">
    <property type="entry name" value="WD_REPEATS_2"/>
    <property type="match status" value="1"/>
</dbReference>
<evidence type="ECO:0000256" key="1">
    <source>
        <dbReference type="ARBA" id="ARBA00004371"/>
    </source>
</evidence>
<evidence type="ECO:0000256" key="10">
    <source>
        <dbReference type="SAM" id="MobiDB-lite"/>
    </source>
</evidence>
<evidence type="ECO:0000256" key="3">
    <source>
        <dbReference type="ARBA" id="ARBA00022771"/>
    </source>
</evidence>
<feature type="compositionally biased region" description="Acidic residues" evidence="10">
    <location>
        <begin position="14"/>
        <end position="32"/>
    </location>
</feature>
<dbReference type="PROSITE" id="PS50236">
    <property type="entry name" value="CHCR"/>
    <property type="match status" value="1"/>
</dbReference>
<dbReference type="Gene3D" id="1.25.40.10">
    <property type="entry name" value="Tetratricopeptide repeat domain"/>
    <property type="match status" value="1"/>
</dbReference>
<evidence type="ECO:0000256" key="7">
    <source>
        <dbReference type="PROSITE-ProRule" id="PRU00175"/>
    </source>
</evidence>
<dbReference type="InterPro" id="IPR011990">
    <property type="entry name" value="TPR-like_helical_dom_sf"/>
</dbReference>
<dbReference type="InterPro" id="IPR057780">
    <property type="entry name" value="Beta-prop_Vps41"/>
</dbReference>
<dbReference type="SMART" id="SM00320">
    <property type="entry name" value="WD40"/>
    <property type="match status" value="2"/>
</dbReference>
<proteinExistence type="predicted"/>
<dbReference type="InterPro" id="IPR015943">
    <property type="entry name" value="WD40/YVTN_repeat-like_dom_sf"/>
</dbReference>
<evidence type="ECO:0000256" key="5">
    <source>
        <dbReference type="ARBA" id="ARBA00022927"/>
    </source>
</evidence>
<organism evidence="12">
    <name type="scientific">Clastoptera arizonana</name>
    <name type="common">Arizona spittle bug</name>
    <dbReference type="NCBI Taxonomy" id="38151"/>
    <lineage>
        <taxon>Eukaryota</taxon>
        <taxon>Metazoa</taxon>
        <taxon>Ecdysozoa</taxon>
        <taxon>Arthropoda</taxon>
        <taxon>Hexapoda</taxon>
        <taxon>Insecta</taxon>
        <taxon>Pterygota</taxon>
        <taxon>Neoptera</taxon>
        <taxon>Paraneoptera</taxon>
        <taxon>Hemiptera</taxon>
        <taxon>Auchenorrhyncha</taxon>
        <taxon>Cercopoidea</taxon>
        <taxon>Clastopteridae</taxon>
        <taxon>Clastoptera</taxon>
    </lineage>
</organism>
<feature type="region of interest" description="Disordered" evidence="10">
    <location>
        <begin position="1"/>
        <end position="32"/>
    </location>
</feature>
<name>A0A1B6CQD6_9HEMI</name>
<dbReference type="InterPro" id="IPR045111">
    <property type="entry name" value="Vps41/Vps8"/>
</dbReference>
<dbReference type="PROSITE" id="PS50089">
    <property type="entry name" value="ZF_RING_2"/>
    <property type="match status" value="1"/>
</dbReference>
<dbReference type="Pfam" id="PF23556">
    <property type="entry name" value="TPR_Vps41"/>
    <property type="match status" value="1"/>
</dbReference>
<dbReference type="GO" id="GO:0005770">
    <property type="term" value="C:late endosome"/>
    <property type="evidence" value="ECO:0007669"/>
    <property type="project" value="TreeGrafter"/>
</dbReference>
<evidence type="ECO:0000256" key="2">
    <source>
        <dbReference type="ARBA" id="ARBA00022448"/>
    </source>
</evidence>
<sequence length="873" mass="100984">KLHKMNEFVSDFKDENEEDQAPNDEDQESVYSEEIEPKLKYARITNDLQNIFFQDSASCIAVHPKFICIGTHFGMIHLLDHQGNSIRYKELRAHTVAVNQISIDINGDYIASCSDDGKVYVYGLYTSDNNQEMVVGRLVKCIAIDPSYYKSGSGRRFITGDERLVLHEKTLFSRIKSTVLSEAAGEGGVQTLRWSSGGQWVAWASQIGVRVYDMNARCSLGLIKWNKSAIFSYSSIYYRMQQEKPRCNICWKDTNTFLIGWVETIRICNIRKRSQAEMALTPNWPQYTVEPAITFQTDFLICGIAPLEEELVVLGYCKEQDGPQRPQLHVIEPKVEDYVDNCTNSLNLRGYHEYSCLDYHLECLREENRYVVVSPKDIVVASPFDADDKISWMIEHEKFDLAMEAVTSTRLLKNHSLLTVGQAYLEHLFRTGEYEEAGKLCPQILGKDKRLWEEEVFKFATRQELRAVSPYLPKDLAFSLDPHIYEMVLYEFLKMDPKGFLNMVKEWPPRLYNVRAVVNATLEHILITKEDEIKPVLLEAVAILYSNVGQYDKALAMYLKLKHSGVFELIHKHKLYSEIHNMIEGLMSLDAEKAIALFLEKECVPTDVVVRNLKDNKYFLFLYLDALEKRDVKMSGRKYHGTLVQLYSDFDRNKLLPLLHRSDFYPIEDALKICKEKEYFPEMVYLLGRIGSTKEALALIIEKVGNIEQAINFCKEHDDAELWEDLINYSLKKPDYINFLLQRIGTYIDPRILVEKIECNLEIPGLKKSLVKMMQDYNLQVSVQEGCKKILVSDYFSLFERLVSMQKRGAFVDDEQFCGACHRRIIVKDLSQANNILMFYCHHSFHEQCLPATQLIESCIICRSQKSDRSNLI</sequence>
<dbReference type="InterPro" id="IPR001680">
    <property type="entry name" value="WD40_rpt"/>
</dbReference>
<dbReference type="InterPro" id="IPR000547">
    <property type="entry name" value="Clathrin_H-chain/VPS_repeat"/>
</dbReference>
<keyword evidence="3 7" id="KW-0479">Metal-binding</keyword>
<keyword evidence="6" id="KW-0458">Lysosome</keyword>
<protein>
    <recommendedName>
        <fullName evidence="11">RING-type domain-containing protein</fullName>
    </recommendedName>
</protein>
<comment type="subcellular location">
    <subcellularLocation>
        <location evidence="1">Lysosome</location>
    </subcellularLocation>
</comment>
<evidence type="ECO:0000256" key="9">
    <source>
        <dbReference type="PROSITE-ProRule" id="PRU01006"/>
    </source>
</evidence>
<keyword evidence="2" id="KW-0813">Transport</keyword>
<feature type="repeat" description="WD" evidence="8">
    <location>
        <begin position="91"/>
        <end position="132"/>
    </location>
</feature>
<accession>A0A1B6CQD6</accession>
<dbReference type="PANTHER" id="PTHR12616:SF1">
    <property type="entry name" value="VACUOLAR PROTEIN SORTING-ASSOCIATED PROTEIN 41 HOMOLOG"/>
    <property type="match status" value="1"/>
</dbReference>
<reference evidence="12" key="1">
    <citation type="submission" date="2015-12" db="EMBL/GenBank/DDBJ databases">
        <title>De novo transcriptome assembly of four potential Pierce s Disease insect vectors from Arizona vineyards.</title>
        <authorList>
            <person name="Tassone E.E."/>
        </authorList>
    </citation>
    <scope>NUCLEOTIDE SEQUENCE</scope>
</reference>
<feature type="non-terminal residue" evidence="12">
    <location>
        <position position="1"/>
    </location>
</feature>
<dbReference type="AlphaFoldDB" id="A0A1B6CQD6"/>
<dbReference type="PANTHER" id="PTHR12616">
    <property type="entry name" value="VACUOLAR PROTEIN SORTING VPS41"/>
    <property type="match status" value="1"/>
</dbReference>